<evidence type="ECO:0000256" key="6">
    <source>
        <dbReference type="ARBA" id="ARBA00078014"/>
    </source>
</evidence>
<dbReference type="Pfam" id="PF04909">
    <property type="entry name" value="Amidohydro_2"/>
    <property type="match status" value="1"/>
</dbReference>
<keyword evidence="9" id="KW-1185">Reference proteome</keyword>
<evidence type="ECO:0000256" key="3">
    <source>
        <dbReference type="ARBA" id="ARBA00052548"/>
    </source>
</evidence>
<comment type="catalytic activity">
    <reaction evidence="3">
        <text>2-oxo-2H-pyran-4,6-dicarboxylate + H2O = (1E)-4-oxobut-1-ene-1,2,4-tricarboxylate + H(+)</text>
        <dbReference type="Rhea" id="RHEA:10644"/>
        <dbReference type="ChEBI" id="CHEBI:15377"/>
        <dbReference type="ChEBI" id="CHEBI:15378"/>
        <dbReference type="ChEBI" id="CHEBI:57471"/>
        <dbReference type="ChEBI" id="CHEBI:58304"/>
        <dbReference type="EC" id="3.1.1.57"/>
    </reaction>
</comment>
<dbReference type="Proteomes" id="UP000583127">
    <property type="component" value="Unassembled WGS sequence"/>
</dbReference>
<name>A0A7X9ZX71_9BURK</name>
<dbReference type="InterPro" id="IPR052358">
    <property type="entry name" value="Aro_Compnd_Degr_Hydrolases"/>
</dbReference>
<dbReference type="PANTHER" id="PTHR35563">
    <property type="entry name" value="BARREL METAL-DEPENDENT HYDROLASE, PUTATIVE (AFU_ORTHOLOGUE AFUA_1G16240)-RELATED"/>
    <property type="match status" value="1"/>
</dbReference>
<comment type="similarity">
    <text evidence="4">Belongs to the metallo-dependent hydrolases superfamily. PDC hydrolase family.</text>
</comment>
<dbReference type="CDD" id="cd01311">
    <property type="entry name" value="PDC_hydrolase"/>
    <property type="match status" value="1"/>
</dbReference>
<dbReference type="SUPFAM" id="SSF51556">
    <property type="entry name" value="Metallo-dependent hydrolases"/>
    <property type="match status" value="1"/>
</dbReference>
<dbReference type="EMBL" id="JABBFZ010000006">
    <property type="protein sequence ID" value="NML31839.1"/>
    <property type="molecule type" value="Genomic_DNA"/>
</dbReference>
<dbReference type="PANTHER" id="PTHR35563:SF2">
    <property type="entry name" value="BARREL METAL-DEPENDENT HYDROLASE, PUTATIVE (AFU_ORTHOLOGUE AFUA_1G16240)-RELATED"/>
    <property type="match status" value="1"/>
</dbReference>
<evidence type="ECO:0000259" key="7">
    <source>
        <dbReference type="Pfam" id="PF04909"/>
    </source>
</evidence>
<accession>A0A7X9ZX71</accession>
<gene>
    <name evidence="8" type="ORF">HHL14_13445</name>
</gene>
<dbReference type="EC" id="3.1.1.57" evidence="5"/>
<dbReference type="InterPro" id="IPR047874">
    <property type="entry name" value="GLI/LigI"/>
</dbReference>
<dbReference type="RefSeq" id="WP_169498092.1">
    <property type="nucleotide sequence ID" value="NZ_JABBFZ010000006.1"/>
</dbReference>
<dbReference type="AlphaFoldDB" id="A0A7X9ZX71"/>
<keyword evidence="2 8" id="KW-0378">Hydrolase</keyword>
<dbReference type="Gene3D" id="3.20.20.140">
    <property type="entry name" value="Metal-dependent hydrolases"/>
    <property type="match status" value="1"/>
</dbReference>
<reference evidence="8 9" key="1">
    <citation type="submission" date="2020-04" db="EMBL/GenBank/DDBJ databases">
        <title>Paraburkholderia sp. G-4-1-8 isolated from soil.</title>
        <authorList>
            <person name="Dahal R.H."/>
        </authorList>
    </citation>
    <scope>NUCLEOTIDE SEQUENCE [LARGE SCALE GENOMIC DNA]</scope>
    <source>
        <strain evidence="8 9">G-4-1-8</strain>
    </source>
</reference>
<evidence type="ECO:0000256" key="1">
    <source>
        <dbReference type="ARBA" id="ARBA00022797"/>
    </source>
</evidence>
<evidence type="ECO:0000313" key="9">
    <source>
        <dbReference type="Proteomes" id="UP000583127"/>
    </source>
</evidence>
<comment type="caution">
    <text evidence="8">The sequence shown here is derived from an EMBL/GenBank/DDBJ whole genome shotgun (WGS) entry which is preliminary data.</text>
</comment>
<evidence type="ECO:0000313" key="8">
    <source>
        <dbReference type="EMBL" id="NML31839.1"/>
    </source>
</evidence>
<dbReference type="InterPro" id="IPR032466">
    <property type="entry name" value="Metal_Hydrolase"/>
</dbReference>
<feature type="domain" description="Amidohydrolase-related" evidence="7">
    <location>
        <begin position="38"/>
        <end position="309"/>
    </location>
</feature>
<organism evidence="8 9">
    <name type="scientific">Paraburkholderia antibiotica</name>
    <dbReference type="NCBI Taxonomy" id="2728839"/>
    <lineage>
        <taxon>Bacteria</taxon>
        <taxon>Pseudomonadati</taxon>
        <taxon>Pseudomonadota</taxon>
        <taxon>Betaproteobacteria</taxon>
        <taxon>Burkholderiales</taxon>
        <taxon>Burkholderiaceae</taxon>
        <taxon>Paraburkholderia</taxon>
    </lineage>
</organism>
<dbReference type="InterPro" id="IPR006680">
    <property type="entry name" value="Amidohydro-rel"/>
</dbReference>
<sequence>MSSTHSRITTGPFDKTPGWLDWFENPSRPFFSLPAGAVDAHCHVFGPGEHFPYAPQRKYTPCDASKEQLFALRDHLGFARNVIVQATCHGADNRAMVDALVHSNGRARGVATLPSDITDAQLQHLHDAGVRGVRFNYVRRLVDFTPADELLTIAHRIAPLGWHVVIYFEASDLPELWDFFTSLPTTVVVDHMGRPDVTQPVDGPEFELFVRFMRENANVWSKVTCPERLSVAGPATRDGQRTAYGDVVPFARRIVETFPDRVLWGTDWPHPNLTGHMPDDGLLVDFIPRIAPTAQLQKSLLVDNPMRLYWPEET</sequence>
<evidence type="ECO:0000256" key="5">
    <source>
        <dbReference type="ARBA" id="ARBA00067053"/>
    </source>
</evidence>
<dbReference type="FunFam" id="3.20.20.140:FF:000100">
    <property type="entry name" value="2-pyrone-4,6-dicarboxylate hydrolase"/>
    <property type="match status" value="1"/>
</dbReference>
<dbReference type="GO" id="GO:0047554">
    <property type="term" value="F:2-pyrone-4,6-dicarboxylate lactonase activity"/>
    <property type="evidence" value="ECO:0007669"/>
    <property type="project" value="UniProtKB-EC"/>
</dbReference>
<evidence type="ECO:0000256" key="2">
    <source>
        <dbReference type="ARBA" id="ARBA00022801"/>
    </source>
</evidence>
<protein>
    <recommendedName>
        <fullName evidence="6">2-pyrone-4,6-dicarboxylate lactonase</fullName>
        <ecNumber evidence="5">3.1.1.57</ecNumber>
    </recommendedName>
    <alternativeName>
        <fullName evidence="6">2-pyrone-4,6-dicarboxylate lactonase</fullName>
    </alternativeName>
</protein>
<evidence type="ECO:0000256" key="4">
    <source>
        <dbReference type="ARBA" id="ARBA00061410"/>
    </source>
</evidence>
<keyword evidence="1" id="KW-0058">Aromatic hydrocarbons catabolism</keyword>
<proteinExistence type="inferred from homology"/>
<dbReference type="GO" id="GO:0019619">
    <property type="term" value="P:3,4-dihydroxybenzoate catabolic process"/>
    <property type="evidence" value="ECO:0007669"/>
    <property type="project" value="UniProtKB-ARBA"/>
</dbReference>